<dbReference type="EMBL" id="CM034391">
    <property type="protein sequence ID" value="KAJ0181331.1"/>
    <property type="molecule type" value="Genomic_DNA"/>
</dbReference>
<organism evidence="1 2">
    <name type="scientific">Dendrolimus kikuchii</name>
    <dbReference type="NCBI Taxonomy" id="765133"/>
    <lineage>
        <taxon>Eukaryota</taxon>
        <taxon>Metazoa</taxon>
        <taxon>Ecdysozoa</taxon>
        <taxon>Arthropoda</taxon>
        <taxon>Hexapoda</taxon>
        <taxon>Insecta</taxon>
        <taxon>Pterygota</taxon>
        <taxon>Neoptera</taxon>
        <taxon>Endopterygota</taxon>
        <taxon>Lepidoptera</taxon>
        <taxon>Glossata</taxon>
        <taxon>Ditrysia</taxon>
        <taxon>Bombycoidea</taxon>
        <taxon>Lasiocampidae</taxon>
        <taxon>Dendrolimus</taxon>
    </lineage>
</organism>
<comment type="caution">
    <text evidence="1">The sequence shown here is derived from an EMBL/GenBank/DDBJ whole genome shotgun (WGS) entry which is preliminary data.</text>
</comment>
<accession>A0ACC1DBR2</accession>
<keyword evidence="2" id="KW-1185">Reference proteome</keyword>
<gene>
    <name evidence="1" type="ORF">K1T71_003416</name>
</gene>
<name>A0ACC1DBR2_9NEOP</name>
<evidence type="ECO:0000313" key="1">
    <source>
        <dbReference type="EMBL" id="KAJ0181331.1"/>
    </source>
</evidence>
<protein>
    <submittedName>
        <fullName evidence="1">Uncharacterized protein</fullName>
    </submittedName>
</protein>
<dbReference type="Proteomes" id="UP000824533">
    <property type="component" value="Linkage Group LG05"/>
</dbReference>
<sequence length="1248" mass="140464">MIARDVKFHESLNTRKDISKQEPSLLNITKDGDQDFIEIDFTKSNVPVEERRHEAEEIDNMQDIWSECQEYPTEYDRDESSSRRLQAEQQAEETRHDALDQLRMTTRAPGRPRILRTGSVGRPKKIYQTREVERSVTSTDANEVEDFAGSTEITLKNALKNHQEPCWWVAGGGWRSARAHAAPQSARGAAVGLLSVAACPTPNRDTRSSPLFIVERVLPIQLFIVPGRTPLPRWGSRRAPETFGAVRAPLLSPRRAKGPAMAATARREIDTGEEDIAAIAKQISDHAEAIYQTWKARGLAPTEILSCRPTPGLKLAESLRTKPRPEPKPEIKQRPEFRRDHRPEVTRDQQPNFRREPRLDQRREQRHEPDAETIEMSLPPDLVPERNGPGSGAAARRADPAAMRLEVAREEERLLRALRTGGVVAERTAERPDVVPPISLVDYAKSRYQDRLDTGARKPVAGASGERRSSLGSHVTEARSKFEARARRASSAGAGETASVSGAAPVRPFLTRGSVAERVLMFERCPSEATLELAKRKSPAATTWRGPHDVINRAQSYAATAPPKPSSAPAHTTLQRSVRGAANSGVPARVIPRFHFPKGRPPPAHQQDHALHKVQSAFATFPNSQVPRESFKHIVKACECPLYWKMPLFLATQQSLHVPVDGHKFIDFWREMTSQCHDQASRFVYVLTRGKSNTLAPEDFVPLVQDVVDTHPGLSFLKEATEFHSRYVHTVIARIFYCVNRSWSGRISIPELRRSNLLQVIQLLEDEEDINQVTQYFSYEHFYVIYCKFWELDRDHDLFIDRHDLARHNDHALSSRMIERVLSGCVTRGNQNRLTPDGEPRMSYTEFVWFLLAEEDKTHPTAIEYWFRCMDLDGDGFISMYELEYFYEEQMQRMEAIGIETLPFNDCLCQMLDMVHPAIEGKITLTDLKKCKLTPIFFDTFFNLEKYLDHEQRDPFATQRDSDCEMSEWDRFAAEEYELLVAEEGGSDAQDQISYDETDEDCLSPNMDDITNTEVVEDSSVEESTLSESVTSVATAKARESLACQATPLRLHPATSAASGFVNLSSIYSLGNDRWTNTPHNQSATKNGISDKKLPEKPVPPEKPVSLMMVNGKMDNRYASFGNNSFLYSQLLAPTGGARAKDPPSYTAATSGALFDKNGDCQTSITSPAKSKSPVTSPVNGVNKISDNYERAIAERLSPQREISRLNRSSLFSKVNTGVVSSKVKKSKPRSQEEEDDDYARDSDECSI</sequence>
<evidence type="ECO:0000313" key="2">
    <source>
        <dbReference type="Proteomes" id="UP000824533"/>
    </source>
</evidence>
<reference evidence="1 2" key="1">
    <citation type="journal article" date="2021" name="Front. Genet.">
        <title>Chromosome-Level Genome Assembly Reveals Significant Gene Expansion in the Toll and IMD Signaling Pathways of Dendrolimus kikuchii.</title>
        <authorList>
            <person name="Zhou J."/>
            <person name="Wu P."/>
            <person name="Xiong Z."/>
            <person name="Liu N."/>
            <person name="Zhao N."/>
            <person name="Ji M."/>
            <person name="Qiu Y."/>
            <person name="Yang B."/>
        </authorList>
    </citation>
    <scope>NUCLEOTIDE SEQUENCE [LARGE SCALE GENOMIC DNA]</scope>
    <source>
        <strain evidence="1">Ann1</strain>
    </source>
</reference>
<proteinExistence type="predicted"/>